<dbReference type="PANTHER" id="PTHR21325">
    <property type="entry name" value="PHOSPHOLIPASE B, PLB1"/>
    <property type="match status" value="1"/>
</dbReference>
<gene>
    <name evidence="2" type="ORF">EC973_008438</name>
</gene>
<evidence type="ECO:0000313" key="3">
    <source>
        <dbReference type="Proteomes" id="UP000605846"/>
    </source>
</evidence>
<dbReference type="SUPFAM" id="SSF52266">
    <property type="entry name" value="SGNH hydrolase"/>
    <property type="match status" value="1"/>
</dbReference>
<dbReference type="AlphaFoldDB" id="A0A8H7BSJ8"/>
<organism evidence="2 3">
    <name type="scientific">Apophysomyces ossiformis</name>
    <dbReference type="NCBI Taxonomy" id="679940"/>
    <lineage>
        <taxon>Eukaryota</taxon>
        <taxon>Fungi</taxon>
        <taxon>Fungi incertae sedis</taxon>
        <taxon>Mucoromycota</taxon>
        <taxon>Mucoromycotina</taxon>
        <taxon>Mucoromycetes</taxon>
        <taxon>Mucorales</taxon>
        <taxon>Mucorineae</taxon>
        <taxon>Mucoraceae</taxon>
        <taxon>Apophysomyces</taxon>
    </lineage>
</organism>
<feature type="signal peptide" evidence="1">
    <location>
        <begin position="1"/>
        <end position="18"/>
    </location>
</feature>
<sequence>MHILGLLVNLSFVAIASARTEGSIENCPSLHPRDARPTNVRDLRPDDIKVIAAMGDSFMAGFGAKGIQGNILNISSLFEYRGGSFGAGGDNGIATLPNFIKRYNPNLLGASVGEHMAEYCEGSACMPRQYNPVFDRLNAAQSGSMMQNLAHQIDYVLEGLKNYPGVNYEEDWKLINVLIGTVDQCYSCISSYYSFIAPEVYGKTIENMLTRIHEDVPRVIVNLIGTYNISQAAVISAGQKYCEPFDHTDFELNQLECWCIHSAPSRKVMNKFVASYNEQLRRKAEKFNNLHDPSFGVIYSPSPVNITSFPVEALSDIDCLHPSLRGHEWSSKALWRNMFLPLSAKAEVMNWNDYQSVYCPAEEDRFQIE</sequence>
<dbReference type="Gene3D" id="3.40.50.1110">
    <property type="entry name" value="SGNH hydrolase"/>
    <property type="match status" value="1"/>
</dbReference>
<reference evidence="2" key="1">
    <citation type="submission" date="2020-01" db="EMBL/GenBank/DDBJ databases">
        <title>Genome Sequencing of Three Apophysomyces-Like Fungal Strains Confirms a Novel Fungal Genus in the Mucoromycota with divergent Burkholderia-like Endosymbiotic Bacteria.</title>
        <authorList>
            <person name="Stajich J.E."/>
            <person name="Macias A.M."/>
            <person name="Carter-House D."/>
            <person name="Lovett B."/>
            <person name="Kasson L.R."/>
            <person name="Berry K."/>
            <person name="Grigoriev I."/>
            <person name="Chang Y."/>
            <person name="Spatafora J."/>
            <person name="Kasson M.T."/>
        </authorList>
    </citation>
    <scope>NUCLEOTIDE SEQUENCE</scope>
    <source>
        <strain evidence="2">NRRL A-21654</strain>
    </source>
</reference>
<dbReference type="InterPro" id="IPR038885">
    <property type="entry name" value="PLB1"/>
</dbReference>
<dbReference type="InterPro" id="IPR036514">
    <property type="entry name" value="SGNH_hydro_sf"/>
</dbReference>
<proteinExistence type="predicted"/>
<feature type="chain" id="PRO_5034169088" evidence="1">
    <location>
        <begin position="19"/>
        <end position="369"/>
    </location>
</feature>
<dbReference type="GO" id="GO:0006644">
    <property type="term" value="P:phospholipid metabolic process"/>
    <property type="evidence" value="ECO:0007669"/>
    <property type="project" value="TreeGrafter"/>
</dbReference>
<name>A0A8H7BSJ8_9FUNG</name>
<evidence type="ECO:0000313" key="2">
    <source>
        <dbReference type="EMBL" id="KAF7726750.1"/>
    </source>
</evidence>
<dbReference type="PANTHER" id="PTHR21325:SF31">
    <property type="entry name" value="GH22081P-RELATED"/>
    <property type="match status" value="1"/>
</dbReference>
<dbReference type="Pfam" id="PF00657">
    <property type="entry name" value="Lipase_GDSL"/>
    <property type="match status" value="1"/>
</dbReference>
<accession>A0A8H7BSJ8</accession>
<comment type="caution">
    <text evidence="2">The sequence shown here is derived from an EMBL/GenBank/DDBJ whole genome shotgun (WGS) entry which is preliminary data.</text>
</comment>
<dbReference type="EMBL" id="JABAYA010000072">
    <property type="protein sequence ID" value="KAF7726750.1"/>
    <property type="molecule type" value="Genomic_DNA"/>
</dbReference>
<keyword evidence="3" id="KW-1185">Reference proteome</keyword>
<keyword evidence="1" id="KW-0732">Signal</keyword>
<dbReference type="GO" id="GO:0004620">
    <property type="term" value="F:phospholipase activity"/>
    <property type="evidence" value="ECO:0007669"/>
    <property type="project" value="InterPro"/>
</dbReference>
<protein>
    <submittedName>
        <fullName evidence="2">Uncharacterized protein</fullName>
    </submittedName>
</protein>
<dbReference type="InterPro" id="IPR001087">
    <property type="entry name" value="GDSL"/>
</dbReference>
<evidence type="ECO:0000256" key="1">
    <source>
        <dbReference type="SAM" id="SignalP"/>
    </source>
</evidence>
<dbReference type="Proteomes" id="UP000605846">
    <property type="component" value="Unassembled WGS sequence"/>
</dbReference>
<dbReference type="OrthoDB" id="10265800at2759"/>